<evidence type="ECO:0000313" key="3">
    <source>
        <dbReference type="Proteomes" id="UP001226762"/>
    </source>
</evidence>
<evidence type="ECO:0000256" key="1">
    <source>
        <dbReference type="SAM" id="Phobius"/>
    </source>
</evidence>
<dbReference type="InterPro" id="IPR011047">
    <property type="entry name" value="Quinoprotein_ADH-like_sf"/>
</dbReference>
<dbReference type="RefSeq" id="WP_306736811.1">
    <property type="nucleotide sequence ID" value="NZ_JANHAX010000005.1"/>
</dbReference>
<dbReference type="Proteomes" id="UP001226762">
    <property type="component" value="Unassembled WGS sequence"/>
</dbReference>
<keyword evidence="3" id="KW-1185">Reference proteome</keyword>
<accession>A0AAE4B5U2</accession>
<keyword evidence="1" id="KW-0812">Transmembrane</keyword>
<comment type="caution">
    <text evidence="2">The sequence shown here is derived from an EMBL/GenBank/DDBJ whole genome shotgun (WGS) entry which is preliminary data.</text>
</comment>
<dbReference type="SUPFAM" id="SSF50998">
    <property type="entry name" value="Quinoprotein alcohol dehydrogenase-like"/>
    <property type="match status" value="1"/>
</dbReference>
<gene>
    <name evidence="2" type="ORF">NO357_16595</name>
</gene>
<keyword evidence="1" id="KW-0472">Membrane</keyword>
<reference evidence="2" key="1">
    <citation type="submission" date="2022-07" db="EMBL/GenBank/DDBJ databases">
        <authorList>
            <person name="Otstavnykh N."/>
            <person name="Isaeva M."/>
            <person name="Bystritskaya E."/>
        </authorList>
    </citation>
    <scope>NUCLEOTIDE SEQUENCE</scope>
    <source>
        <strain evidence="2">KCTC 52189</strain>
    </source>
</reference>
<organism evidence="2 3">
    <name type="scientific">Marimonas arenosa</name>
    <dbReference type="NCBI Taxonomy" id="1795305"/>
    <lineage>
        <taxon>Bacteria</taxon>
        <taxon>Pseudomonadati</taxon>
        <taxon>Pseudomonadota</taxon>
        <taxon>Alphaproteobacteria</taxon>
        <taxon>Rhodobacterales</taxon>
        <taxon>Paracoccaceae</taxon>
        <taxon>Marimonas</taxon>
    </lineage>
</organism>
<reference evidence="2" key="2">
    <citation type="submission" date="2023-02" db="EMBL/GenBank/DDBJ databases">
        <title>'Rhodoalgimonas zhirmunskyi' gen. nov., isolated from a red alga.</title>
        <authorList>
            <person name="Nedashkovskaya O.I."/>
            <person name="Otstavnykh N.Y."/>
            <person name="Bystritskaya E.P."/>
            <person name="Balabanova L.A."/>
            <person name="Isaeva M.P."/>
        </authorList>
    </citation>
    <scope>NUCLEOTIDE SEQUENCE</scope>
    <source>
        <strain evidence="2">KCTC 52189</strain>
    </source>
</reference>
<evidence type="ECO:0000313" key="2">
    <source>
        <dbReference type="EMBL" id="MDQ2091522.1"/>
    </source>
</evidence>
<dbReference type="EMBL" id="JANHAX010000005">
    <property type="protein sequence ID" value="MDQ2091522.1"/>
    <property type="molecule type" value="Genomic_DNA"/>
</dbReference>
<keyword evidence="1" id="KW-1133">Transmembrane helix</keyword>
<proteinExistence type="predicted"/>
<name>A0AAE4B5U2_9RHOB</name>
<dbReference type="InterPro" id="IPR039535">
    <property type="entry name" value="ASST-like"/>
</dbReference>
<dbReference type="AlphaFoldDB" id="A0AAE4B5U2"/>
<protein>
    <submittedName>
        <fullName evidence="2">Arylsulfotransferase family protein</fullName>
    </submittedName>
</protein>
<feature type="transmembrane region" description="Helical" evidence="1">
    <location>
        <begin position="7"/>
        <end position="25"/>
    </location>
</feature>
<dbReference type="Pfam" id="PF14269">
    <property type="entry name" value="Arylsulfotran_2"/>
    <property type="match status" value="1"/>
</dbReference>
<sequence length="451" mass="50143">MQDKLQAFIRLMSFIVVAFFAGWWVSHSDSALSRHLSETLTRAQSLISKSGWQMLMLGRAAEHVQPARDAGAGVVTNAFGAAGDNLLLVGFFDGENQARVLRRDGTVLHKWGLSFPEHFPKGEPRACQAMHPLDVDIHGVELTPMGELVFNYEYCGTVKLDVCGTPLWTLPLNTHHSITRREAGGYWILGRRVVTGAELNLPPFTGPDTMQDAPFQEDFVLQVGEDGRVANSTSVPRLLIDNGFEALLTADGLRLDGATRTEIVHTNKIAELTRDLAPAYPSFAAGDLAVSMRKLNLIFIFDPSTKQIKWHSTGPWIRQHDPEFSGDGKLSVFNNNAYWYWQDALGHVRPDSPATSNIIEYDLETGAHQIWYGGRPGEELISVIRGQHEVYDDTRLITEFDRGRVIEVDADGRILWEYINRIDDSLVGEITYAARIGPDAPDFASLDCPSP</sequence>